<keyword evidence="1" id="KW-0472">Membrane</keyword>
<dbReference type="AlphaFoldDB" id="A0AAE3AKB7"/>
<organism evidence="3 4">
    <name type="scientific">Hominenteromicrobium mulieris</name>
    <dbReference type="NCBI Taxonomy" id="2885357"/>
    <lineage>
        <taxon>Bacteria</taxon>
        <taxon>Bacillati</taxon>
        <taxon>Bacillota</taxon>
        <taxon>Clostridia</taxon>
        <taxon>Eubacteriales</taxon>
        <taxon>Oscillospiraceae</taxon>
        <taxon>Hominenteromicrobium</taxon>
    </lineage>
</organism>
<dbReference type="PANTHER" id="PTHR22916:SF3">
    <property type="entry name" value="UDP-GLCNAC:BETAGAL BETA-1,3-N-ACETYLGLUCOSAMINYLTRANSFERASE-LIKE PROTEIN 1"/>
    <property type="match status" value="1"/>
</dbReference>
<dbReference type="InterPro" id="IPR029044">
    <property type="entry name" value="Nucleotide-diphossugar_trans"/>
</dbReference>
<dbReference type="EMBL" id="JAJEQC010000001">
    <property type="protein sequence ID" value="MCC2135741.1"/>
    <property type="molecule type" value="Genomic_DNA"/>
</dbReference>
<reference evidence="3" key="1">
    <citation type="submission" date="2021-10" db="EMBL/GenBank/DDBJ databases">
        <title>Anaerobic single-cell dispensing facilitates the cultivation of human gut bacteria.</title>
        <authorList>
            <person name="Afrizal A."/>
        </authorList>
    </citation>
    <scope>NUCLEOTIDE SEQUENCE</scope>
    <source>
        <strain evidence="3">CLA-AA-H250</strain>
    </source>
</reference>
<accession>A0AAE3AKB7</accession>
<dbReference type="PANTHER" id="PTHR22916">
    <property type="entry name" value="GLYCOSYLTRANSFERASE"/>
    <property type="match status" value="1"/>
</dbReference>
<evidence type="ECO:0000259" key="2">
    <source>
        <dbReference type="Pfam" id="PF00535"/>
    </source>
</evidence>
<feature type="domain" description="Glycosyltransferase 2-like" evidence="2">
    <location>
        <begin position="5"/>
        <end position="111"/>
    </location>
</feature>
<dbReference type="InterPro" id="IPR001173">
    <property type="entry name" value="Glyco_trans_2-like"/>
</dbReference>
<sequence length="303" mass="33988">MVLLTVFTPTYNRAHTLPEAYCSLKAQTSKNFLWLIVDDGSTDRTAALVSAWMQAEKAFAIRYLYRPNGGMHAAHNTAYAHIETELNLCLDSDDRLAKDAVEQIEKRWAQVKSKNYAGLIGLDDDGNGKLIGTGFPPGLTETTLSGYYAGGGKGDKKLVYRTDITRKYPPYPEFPNEKYVALAAKYRLIDRDYKLAVLNRVLCHVTYLEDGSSHTMWKQYAKNPRGFLYWRQLCLTYPAAATRTVLDSIHYDAACFLAKEPALMLRSPKKVLTMLCTPLGAGLSVLIRLMAARTERKAQKEAV</sequence>
<keyword evidence="1" id="KW-1133">Transmembrane helix</keyword>
<dbReference type="Proteomes" id="UP001199424">
    <property type="component" value="Unassembled WGS sequence"/>
</dbReference>
<feature type="transmembrane region" description="Helical" evidence="1">
    <location>
        <begin position="271"/>
        <end position="291"/>
    </location>
</feature>
<dbReference type="Gene3D" id="3.90.550.10">
    <property type="entry name" value="Spore Coat Polysaccharide Biosynthesis Protein SpsA, Chain A"/>
    <property type="match status" value="1"/>
</dbReference>
<dbReference type="CDD" id="cd00761">
    <property type="entry name" value="Glyco_tranf_GTA_type"/>
    <property type="match status" value="1"/>
</dbReference>
<evidence type="ECO:0000313" key="3">
    <source>
        <dbReference type="EMBL" id="MCC2135741.1"/>
    </source>
</evidence>
<evidence type="ECO:0000313" key="4">
    <source>
        <dbReference type="Proteomes" id="UP001199424"/>
    </source>
</evidence>
<keyword evidence="1" id="KW-0812">Transmembrane</keyword>
<dbReference type="SUPFAM" id="SSF53448">
    <property type="entry name" value="Nucleotide-diphospho-sugar transferases"/>
    <property type="match status" value="1"/>
</dbReference>
<dbReference type="RefSeq" id="WP_308448362.1">
    <property type="nucleotide sequence ID" value="NZ_JAJEQC010000001.1"/>
</dbReference>
<evidence type="ECO:0000256" key="1">
    <source>
        <dbReference type="SAM" id="Phobius"/>
    </source>
</evidence>
<gene>
    <name evidence="3" type="ORF">LKD31_01755</name>
</gene>
<dbReference type="GO" id="GO:0016758">
    <property type="term" value="F:hexosyltransferase activity"/>
    <property type="evidence" value="ECO:0007669"/>
    <property type="project" value="UniProtKB-ARBA"/>
</dbReference>
<protein>
    <submittedName>
        <fullName evidence="3">Glycosyltransferase family 2 protein</fullName>
    </submittedName>
</protein>
<dbReference type="Pfam" id="PF00535">
    <property type="entry name" value="Glycos_transf_2"/>
    <property type="match status" value="1"/>
</dbReference>
<name>A0AAE3AKB7_9FIRM</name>
<comment type="caution">
    <text evidence="3">The sequence shown here is derived from an EMBL/GenBank/DDBJ whole genome shotgun (WGS) entry which is preliminary data.</text>
</comment>
<proteinExistence type="predicted"/>
<keyword evidence="4" id="KW-1185">Reference proteome</keyword>